<sequence>MSSPLGKKRAAPRLDLSSGYAGTASERDVVGSLAAPALGVPAQRVPDVATLLFGPLARGSRVSLG</sequence>
<keyword evidence="2" id="KW-1185">Reference proteome</keyword>
<protein>
    <submittedName>
        <fullName evidence="1">Uncharacterized protein</fullName>
    </submittedName>
</protein>
<dbReference type="RefSeq" id="WP_216938461.1">
    <property type="nucleotide sequence ID" value="NZ_CP077062.1"/>
</dbReference>
<evidence type="ECO:0000313" key="2">
    <source>
        <dbReference type="Proteomes" id="UP000683575"/>
    </source>
</evidence>
<evidence type="ECO:0000313" key="1">
    <source>
        <dbReference type="EMBL" id="QWZ07003.1"/>
    </source>
</evidence>
<dbReference type="KEGG" id="nps:KRR39_16000"/>
<accession>A0A975SW59</accession>
<proteinExistence type="predicted"/>
<name>A0A975SW59_9ACTN</name>
<organism evidence="1 2">
    <name type="scientific">Nocardioides panacis</name>
    <dbReference type="NCBI Taxonomy" id="2849501"/>
    <lineage>
        <taxon>Bacteria</taxon>
        <taxon>Bacillati</taxon>
        <taxon>Actinomycetota</taxon>
        <taxon>Actinomycetes</taxon>
        <taxon>Propionibacteriales</taxon>
        <taxon>Nocardioidaceae</taxon>
        <taxon>Nocardioides</taxon>
    </lineage>
</organism>
<dbReference type="Proteomes" id="UP000683575">
    <property type="component" value="Chromosome"/>
</dbReference>
<dbReference type="EMBL" id="CP077062">
    <property type="protein sequence ID" value="QWZ07003.1"/>
    <property type="molecule type" value="Genomic_DNA"/>
</dbReference>
<dbReference type="AlphaFoldDB" id="A0A975SW59"/>
<gene>
    <name evidence="1" type="ORF">KRR39_16000</name>
</gene>
<reference evidence="1" key="1">
    <citation type="submission" date="2021-06" db="EMBL/GenBank/DDBJ databases">
        <title>Complete genome sequence of Nocardioides sp. G188.</title>
        <authorList>
            <person name="Im W.-T."/>
        </authorList>
    </citation>
    <scope>NUCLEOTIDE SEQUENCE</scope>
    <source>
        <strain evidence="1">G188</strain>
    </source>
</reference>